<name>A0A0M3K018_ANISI</name>
<dbReference type="WBParaSite" id="ASIM_0001414001-mRNA-1">
    <property type="protein sequence ID" value="ASIM_0001414001-mRNA-1"/>
    <property type="gene ID" value="ASIM_0001414001"/>
</dbReference>
<dbReference type="AlphaFoldDB" id="A0A0M3K018"/>
<evidence type="ECO:0000313" key="2">
    <source>
        <dbReference type="EMBL" id="VDK50020.1"/>
    </source>
</evidence>
<proteinExistence type="predicted"/>
<evidence type="ECO:0000313" key="3">
    <source>
        <dbReference type="Proteomes" id="UP000267096"/>
    </source>
</evidence>
<organism evidence="4">
    <name type="scientific">Anisakis simplex</name>
    <name type="common">Herring worm</name>
    <dbReference type="NCBI Taxonomy" id="6269"/>
    <lineage>
        <taxon>Eukaryota</taxon>
        <taxon>Metazoa</taxon>
        <taxon>Ecdysozoa</taxon>
        <taxon>Nematoda</taxon>
        <taxon>Chromadorea</taxon>
        <taxon>Rhabditida</taxon>
        <taxon>Spirurina</taxon>
        <taxon>Ascaridomorpha</taxon>
        <taxon>Ascaridoidea</taxon>
        <taxon>Anisakidae</taxon>
        <taxon>Anisakis</taxon>
        <taxon>Anisakis simplex complex</taxon>
    </lineage>
</organism>
<gene>
    <name evidence="2" type="ORF">ASIM_LOCUS13568</name>
</gene>
<keyword evidence="3" id="KW-1185">Reference proteome</keyword>
<feature type="compositionally biased region" description="Low complexity" evidence="1">
    <location>
        <begin position="11"/>
        <end position="20"/>
    </location>
</feature>
<protein>
    <submittedName>
        <fullName evidence="2 4">Uncharacterized protein</fullName>
    </submittedName>
</protein>
<evidence type="ECO:0000313" key="4">
    <source>
        <dbReference type="WBParaSite" id="ASIM_0001414001-mRNA-1"/>
    </source>
</evidence>
<feature type="region of interest" description="Disordered" evidence="1">
    <location>
        <begin position="73"/>
        <end position="94"/>
    </location>
</feature>
<feature type="region of interest" description="Disordered" evidence="1">
    <location>
        <begin position="1"/>
        <end position="37"/>
    </location>
</feature>
<reference evidence="2 3" key="2">
    <citation type="submission" date="2018-11" db="EMBL/GenBank/DDBJ databases">
        <authorList>
            <consortium name="Pathogen Informatics"/>
        </authorList>
    </citation>
    <scope>NUCLEOTIDE SEQUENCE [LARGE SCALE GENOMIC DNA]</scope>
</reference>
<dbReference type="EMBL" id="UYRR01031432">
    <property type="protein sequence ID" value="VDK50020.1"/>
    <property type="molecule type" value="Genomic_DNA"/>
</dbReference>
<feature type="compositionally biased region" description="Low complexity" evidence="1">
    <location>
        <begin position="76"/>
        <end position="94"/>
    </location>
</feature>
<dbReference type="Proteomes" id="UP000267096">
    <property type="component" value="Unassembled WGS sequence"/>
</dbReference>
<accession>A0A0M3K018</accession>
<sequence length="94" mass="10169">MSGFHAKAQLTHTLSTASTPSTPPPTPTTPESQKSSAFQTAILTPNWKKICNAVELAEIEKVSKDDENHVDTLQITPTTNSSSLNNRTSYLIIS</sequence>
<evidence type="ECO:0000256" key="1">
    <source>
        <dbReference type="SAM" id="MobiDB-lite"/>
    </source>
</evidence>
<reference evidence="4" key="1">
    <citation type="submission" date="2017-02" db="UniProtKB">
        <authorList>
            <consortium name="WormBaseParasite"/>
        </authorList>
    </citation>
    <scope>IDENTIFICATION</scope>
</reference>